<sequence>MSTSELHTLAGPYVLDALPADERIGFEEHLAYCSACTAEVTRLREAAVKLAANVAVSPPPSLKANVLASIAQLPQSAPAESEQPQPTAPGEGVVLTPRRGFGRLRRGSTLALAAAAVIVAISGGIAIDQYRDNTATTATNNQIAAVLAEPDARTVHGEVKGGGQATVVTSNQRDAAVVVLHDLRTLPASQTYQLWLIDSSQTAHSIGLADATSLTKVVSGGVTGKIAFGLTVEPAGGSAKPTMSGATLISMT</sequence>
<dbReference type="OrthoDB" id="153510at2"/>
<reference evidence="14 15" key="1">
    <citation type="submission" date="2019-03" db="EMBL/GenBank/DDBJ databases">
        <title>Genomic Encyclopedia of Type Strains, Phase III (KMG-III): the genomes of soil and plant-associated and newly described type strains.</title>
        <authorList>
            <person name="Whitman W."/>
        </authorList>
    </citation>
    <scope>NUCLEOTIDE SEQUENCE [LARGE SCALE GENOMIC DNA]</scope>
    <source>
        <strain evidence="14 15">VKM Ac-2527</strain>
    </source>
</reference>
<dbReference type="GO" id="GO:0006417">
    <property type="term" value="P:regulation of translation"/>
    <property type="evidence" value="ECO:0007669"/>
    <property type="project" value="TreeGrafter"/>
</dbReference>
<evidence type="ECO:0000313" key="15">
    <source>
        <dbReference type="Proteomes" id="UP000295388"/>
    </source>
</evidence>
<keyword evidence="7 11" id="KW-0472">Membrane</keyword>
<dbReference type="Gene3D" id="1.10.10.1320">
    <property type="entry name" value="Anti-sigma factor, zinc-finger domain"/>
    <property type="match status" value="1"/>
</dbReference>
<keyword evidence="6" id="KW-0805">Transcription regulation</keyword>
<feature type="domain" description="Putative zinc-finger" evidence="13">
    <location>
        <begin position="6"/>
        <end position="36"/>
    </location>
</feature>
<dbReference type="RefSeq" id="WP_133802096.1">
    <property type="nucleotide sequence ID" value="NZ_SNWQ01000011.1"/>
</dbReference>
<comment type="subcellular location">
    <subcellularLocation>
        <location evidence="2">Cell membrane</location>
    </subcellularLocation>
    <subcellularLocation>
        <location evidence="1">Membrane</location>
        <topology evidence="1">Single-pass membrane protein</topology>
    </subcellularLocation>
</comment>
<dbReference type="InterPro" id="IPR041916">
    <property type="entry name" value="Anti_sigma_zinc_sf"/>
</dbReference>
<evidence type="ECO:0000256" key="5">
    <source>
        <dbReference type="ARBA" id="ARBA00022989"/>
    </source>
</evidence>
<keyword evidence="5 11" id="KW-1133">Transmembrane helix</keyword>
<dbReference type="GO" id="GO:0016989">
    <property type="term" value="F:sigma factor antagonist activity"/>
    <property type="evidence" value="ECO:0007669"/>
    <property type="project" value="TreeGrafter"/>
</dbReference>
<evidence type="ECO:0000256" key="10">
    <source>
        <dbReference type="ARBA" id="ARBA00030803"/>
    </source>
</evidence>
<dbReference type="Pfam" id="PF10099">
    <property type="entry name" value="RskA_C"/>
    <property type="match status" value="1"/>
</dbReference>
<feature type="transmembrane region" description="Helical" evidence="11">
    <location>
        <begin position="108"/>
        <end position="127"/>
    </location>
</feature>
<dbReference type="PANTHER" id="PTHR37461:SF1">
    <property type="entry name" value="ANTI-SIGMA-K FACTOR RSKA"/>
    <property type="match status" value="1"/>
</dbReference>
<keyword evidence="3" id="KW-1003">Cell membrane</keyword>
<dbReference type="InterPro" id="IPR018764">
    <property type="entry name" value="RskA_C"/>
</dbReference>
<feature type="domain" description="Anti-sigma K factor RskA C-terminal" evidence="12">
    <location>
        <begin position="111"/>
        <end position="242"/>
    </location>
</feature>
<evidence type="ECO:0000256" key="6">
    <source>
        <dbReference type="ARBA" id="ARBA00023015"/>
    </source>
</evidence>
<evidence type="ECO:0000256" key="7">
    <source>
        <dbReference type="ARBA" id="ARBA00023136"/>
    </source>
</evidence>
<organism evidence="14 15">
    <name type="scientific">Kribbella caucasensis</name>
    <dbReference type="NCBI Taxonomy" id="2512215"/>
    <lineage>
        <taxon>Bacteria</taxon>
        <taxon>Bacillati</taxon>
        <taxon>Actinomycetota</taxon>
        <taxon>Actinomycetes</taxon>
        <taxon>Propionibacteriales</taxon>
        <taxon>Kribbellaceae</taxon>
        <taxon>Kribbella</taxon>
    </lineage>
</organism>
<evidence type="ECO:0000256" key="2">
    <source>
        <dbReference type="ARBA" id="ARBA00004236"/>
    </source>
</evidence>
<protein>
    <recommendedName>
        <fullName evidence="10">Regulator of SigK</fullName>
    </recommendedName>
    <alternativeName>
        <fullName evidence="9">Sigma-K anti-sigma factor RskA</fullName>
    </alternativeName>
</protein>
<evidence type="ECO:0000256" key="3">
    <source>
        <dbReference type="ARBA" id="ARBA00022475"/>
    </source>
</evidence>
<evidence type="ECO:0000256" key="1">
    <source>
        <dbReference type="ARBA" id="ARBA00004167"/>
    </source>
</evidence>
<dbReference type="AlphaFoldDB" id="A0A4R6K962"/>
<keyword evidence="15" id="KW-1185">Reference proteome</keyword>
<keyword evidence="4 11" id="KW-0812">Transmembrane</keyword>
<accession>A0A4R6K962</accession>
<keyword evidence="8" id="KW-0804">Transcription</keyword>
<gene>
    <name evidence="14" type="ORF">EV643_11160</name>
</gene>
<evidence type="ECO:0000313" key="14">
    <source>
        <dbReference type="EMBL" id="TDO46208.1"/>
    </source>
</evidence>
<dbReference type="GO" id="GO:0005886">
    <property type="term" value="C:plasma membrane"/>
    <property type="evidence" value="ECO:0007669"/>
    <property type="project" value="UniProtKB-SubCell"/>
</dbReference>
<comment type="caution">
    <text evidence="14">The sequence shown here is derived from an EMBL/GenBank/DDBJ whole genome shotgun (WGS) entry which is preliminary data.</text>
</comment>
<evidence type="ECO:0000259" key="13">
    <source>
        <dbReference type="Pfam" id="PF13490"/>
    </source>
</evidence>
<evidence type="ECO:0000256" key="4">
    <source>
        <dbReference type="ARBA" id="ARBA00022692"/>
    </source>
</evidence>
<evidence type="ECO:0000256" key="11">
    <source>
        <dbReference type="SAM" id="Phobius"/>
    </source>
</evidence>
<name>A0A4R6K962_9ACTN</name>
<evidence type="ECO:0000256" key="9">
    <source>
        <dbReference type="ARBA" id="ARBA00029829"/>
    </source>
</evidence>
<proteinExistence type="predicted"/>
<evidence type="ECO:0000259" key="12">
    <source>
        <dbReference type="Pfam" id="PF10099"/>
    </source>
</evidence>
<dbReference type="EMBL" id="SNWQ01000011">
    <property type="protein sequence ID" value="TDO46208.1"/>
    <property type="molecule type" value="Genomic_DNA"/>
</dbReference>
<dbReference type="Pfam" id="PF13490">
    <property type="entry name" value="zf-HC2"/>
    <property type="match status" value="1"/>
</dbReference>
<dbReference type="InterPro" id="IPR027383">
    <property type="entry name" value="Znf_put"/>
</dbReference>
<dbReference type="Proteomes" id="UP000295388">
    <property type="component" value="Unassembled WGS sequence"/>
</dbReference>
<dbReference type="PANTHER" id="PTHR37461">
    <property type="entry name" value="ANTI-SIGMA-K FACTOR RSKA"/>
    <property type="match status" value="1"/>
</dbReference>
<evidence type="ECO:0000256" key="8">
    <source>
        <dbReference type="ARBA" id="ARBA00023163"/>
    </source>
</evidence>
<dbReference type="InterPro" id="IPR051474">
    <property type="entry name" value="Anti-sigma-K/W_factor"/>
</dbReference>